<reference evidence="2" key="1">
    <citation type="submission" date="2021-04" db="EMBL/GenBank/DDBJ databases">
        <title>Dactylosporangium aurantiacum NRRL B-8018 full assembly.</title>
        <authorList>
            <person name="Hartkoorn R.C."/>
            <person name="Beaudoing E."/>
            <person name="Hot D."/>
        </authorList>
    </citation>
    <scope>NUCLEOTIDE SEQUENCE</scope>
    <source>
        <strain evidence="2">NRRL B-8018</strain>
    </source>
</reference>
<name>A0A9Q9I8I5_9ACTN</name>
<dbReference type="SUPFAM" id="SSF103196">
    <property type="entry name" value="Roadblock/LC7 domain"/>
    <property type="match status" value="1"/>
</dbReference>
<keyword evidence="3" id="KW-1185">Reference proteome</keyword>
<evidence type="ECO:0000313" key="3">
    <source>
        <dbReference type="Proteomes" id="UP001058003"/>
    </source>
</evidence>
<dbReference type="OrthoDB" id="5187023at2"/>
<dbReference type="EMBL" id="CP073767">
    <property type="protein sequence ID" value="UWZ50346.1"/>
    <property type="molecule type" value="Genomic_DNA"/>
</dbReference>
<dbReference type="KEGG" id="daur:Daura_26250"/>
<dbReference type="SMART" id="SM00960">
    <property type="entry name" value="Robl_LC7"/>
    <property type="match status" value="1"/>
</dbReference>
<protein>
    <submittedName>
        <fullName evidence="2">Roadblock/LC7 domain-containing protein</fullName>
    </submittedName>
</protein>
<organism evidence="2 3">
    <name type="scientific">Dactylosporangium aurantiacum</name>
    <dbReference type="NCBI Taxonomy" id="35754"/>
    <lineage>
        <taxon>Bacteria</taxon>
        <taxon>Bacillati</taxon>
        <taxon>Actinomycetota</taxon>
        <taxon>Actinomycetes</taxon>
        <taxon>Micromonosporales</taxon>
        <taxon>Micromonosporaceae</taxon>
        <taxon>Dactylosporangium</taxon>
    </lineage>
</organism>
<gene>
    <name evidence="2" type="ORF">Daura_26250</name>
</gene>
<dbReference type="PANTHER" id="PTHR36222:SF1">
    <property type="entry name" value="SERINE PROTEASE INHIBITOR RV3364C"/>
    <property type="match status" value="1"/>
</dbReference>
<feature type="domain" description="Roadblock/LAMTOR2" evidence="1">
    <location>
        <begin position="12"/>
        <end position="102"/>
    </location>
</feature>
<dbReference type="InterPro" id="IPR053141">
    <property type="entry name" value="Mycobact_SerProt_Inhib_Rv3364c"/>
</dbReference>
<proteinExistence type="predicted"/>
<evidence type="ECO:0000259" key="1">
    <source>
        <dbReference type="SMART" id="SM00960"/>
    </source>
</evidence>
<dbReference type="AlphaFoldDB" id="A0A9Q9I8I5"/>
<dbReference type="Pfam" id="PF03259">
    <property type="entry name" value="Robl_LC7"/>
    <property type="match status" value="1"/>
</dbReference>
<dbReference type="InterPro" id="IPR004942">
    <property type="entry name" value="Roadblock/LAMTOR2_dom"/>
</dbReference>
<dbReference type="PANTHER" id="PTHR36222">
    <property type="entry name" value="SERINE PROTEASE INHIBITOR RV3364C"/>
    <property type="match status" value="1"/>
</dbReference>
<dbReference type="RefSeq" id="WP_033364311.1">
    <property type="nucleotide sequence ID" value="NZ_CP073767.1"/>
</dbReference>
<accession>A0A9Q9I8I5</accession>
<evidence type="ECO:0000313" key="2">
    <source>
        <dbReference type="EMBL" id="UWZ50346.1"/>
    </source>
</evidence>
<dbReference type="Proteomes" id="UP001058003">
    <property type="component" value="Chromosome"/>
</dbReference>
<sequence length="136" mass="13958">MTAAQGSNIGLNWLLDDLVDRVPSVQRSVVLSVDGLMMGASKGLSQEDAEHLSAVAAGFQSLARGAGRHFGGGPVRQTIIEMESAFLFVTAAGRGACLAVLAEADADIGLIAYEMAMLVQRVGQNLSTSARPAAGG</sequence>
<dbReference type="Gene3D" id="3.30.450.30">
    <property type="entry name" value="Dynein light chain 2a, cytoplasmic"/>
    <property type="match status" value="1"/>
</dbReference>